<dbReference type="InterPro" id="IPR001279">
    <property type="entry name" value="Metallo-B-lactamas"/>
</dbReference>
<evidence type="ECO:0000313" key="15">
    <source>
        <dbReference type="EMBL" id="NMP33467.1"/>
    </source>
</evidence>
<dbReference type="EMBL" id="JABBXH010000009">
    <property type="protein sequence ID" value="NMP33467.1"/>
    <property type="molecule type" value="Genomic_DNA"/>
</dbReference>
<dbReference type="PROSITE" id="PS00744">
    <property type="entry name" value="BETA_LACTAMASE_B_2"/>
    <property type="match status" value="1"/>
</dbReference>
<name>A0A7Y0Q8Z9_9GAMM</name>
<comment type="cofactor">
    <cofactor evidence="2">
        <name>Zn(2+)</name>
        <dbReference type="ChEBI" id="CHEBI:29105"/>
    </cofactor>
</comment>
<evidence type="ECO:0000256" key="2">
    <source>
        <dbReference type="ARBA" id="ARBA00001947"/>
    </source>
</evidence>
<dbReference type="GO" id="GO:0042597">
    <property type="term" value="C:periplasmic space"/>
    <property type="evidence" value="ECO:0007669"/>
    <property type="project" value="UniProtKB-SubCell"/>
</dbReference>
<evidence type="ECO:0000256" key="9">
    <source>
        <dbReference type="ARBA" id="ARBA00022764"/>
    </source>
</evidence>
<feature type="chain" id="PRO_5030999402" description="beta-lactamase" evidence="13">
    <location>
        <begin position="26"/>
        <end position="248"/>
    </location>
</feature>
<evidence type="ECO:0000256" key="12">
    <source>
        <dbReference type="ARBA" id="ARBA00023251"/>
    </source>
</evidence>
<reference evidence="15 16" key="1">
    <citation type="submission" date="2020-04" db="EMBL/GenBank/DDBJ databases">
        <title>Thalassotalea sp. M1531, isolated from the surface of marine red alga.</title>
        <authorList>
            <person name="Pang L."/>
            <person name="Lu D.-C."/>
        </authorList>
    </citation>
    <scope>NUCLEOTIDE SEQUENCE [LARGE SCALE GENOMIC DNA]</scope>
    <source>
        <strain evidence="15 16">M1531</strain>
    </source>
</reference>
<evidence type="ECO:0000256" key="11">
    <source>
        <dbReference type="ARBA" id="ARBA00022833"/>
    </source>
</evidence>
<gene>
    <name evidence="15" type="primary">bla</name>
    <name evidence="15" type="ORF">HII17_18120</name>
</gene>
<comment type="subcellular location">
    <subcellularLocation>
        <location evidence="3">Periplasm</location>
    </subcellularLocation>
</comment>
<evidence type="ECO:0000256" key="7">
    <source>
        <dbReference type="ARBA" id="ARBA00022723"/>
    </source>
</evidence>
<protein>
    <recommendedName>
        <fullName evidence="6">beta-lactamase</fullName>
        <ecNumber evidence="6">3.5.2.6</ecNumber>
    </recommendedName>
</protein>
<dbReference type="Pfam" id="PF00753">
    <property type="entry name" value="Lactamase_B"/>
    <property type="match status" value="1"/>
</dbReference>
<keyword evidence="10" id="KW-0378">Hydrolase</keyword>
<dbReference type="PANTHER" id="PTHR42951:SF4">
    <property type="entry name" value="ACYL-COENZYME A THIOESTERASE MBLAC2"/>
    <property type="match status" value="1"/>
</dbReference>
<feature type="signal peptide" evidence="13">
    <location>
        <begin position="1"/>
        <end position="25"/>
    </location>
</feature>
<keyword evidence="12" id="KW-0046">Antibiotic resistance</keyword>
<dbReference type="NCBIfam" id="NF033088">
    <property type="entry name" value="bla_subclass_B1"/>
    <property type="match status" value="1"/>
</dbReference>
<dbReference type="GO" id="GO:0008800">
    <property type="term" value="F:beta-lactamase activity"/>
    <property type="evidence" value="ECO:0007669"/>
    <property type="project" value="UniProtKB-EC"/>
</dbReference>
<dbReference type="GO" id="GO:0046677">
    <property type="term" value="P:response to antibiotic"/>
    <property type="evidence" value="ECO:0007669"/>
    <property type="project" value="UniProtKB-KW"/>
</dbReference>
<proteinExistence type="inferred from homology"/>
<dbReference type="EC" id="3.5.2.6" evidence="6"/>
<evidence type="ECO:0000256" key="6">
    <source>
        <dbReference type="ARBA" id="ARBA00012865"/>
    </source>
</evidence>
<evidence type="ECO:0000256" key="3">
    <source>
        <dbReference type="ARBA" id="ARBA00004418"/>
    </source>
</evidence>
<evidence type="ECO:0000256" key="5">
    <source>
        <dbReference type="ARBA" id="ARBA00011245"/>
    </source>
</evidence>
<sequence>MNTNKLLQRTLAFSLLGLFSAITFAKSPQLTIKKLADNVYQHISYENIEPWGMVAASGLVVIDGSEAHIIDTPWSSDDTEKLTQWAYSKGLVVKSAVATHFHRDASGGIPFLNKSNITTYATSRTNHLLHSAHKEKASDEITHHTYELVKNKIEVFYPGAGHSQDNIVIWLPQSKILFGGCFVKSLKSKNLGNTEDASIADWPSSIKNVINQFPDIEIVVPGHGKMGDASLLSHTANLAIKSLKSENR</sequence>
<feature type="domain" description="Metallo-beta-lactamase" evidence="14">
    <location>
        <begin position="55"/>
        <end position="223"/>
    </location>
</feature>
<evidence type="ECO:0000256" key="8">
    <source>
        <dbReference type="ARBA" id="ARBA00022729"/>
    </source>
</evidence>
<dbReference type="InterPro" id="IPR001018">
    <property type="entry name" value="Beta-lactamase_class-B_CS"/>
</dbReference>
<comment type="subunit">
    <text evidence="5">Monomer.</text>
</comment>
<evidence type="ECO:0000256" key="1">
    <source>
        <dbReference type="ARBA" id="ARBA00001526"/>
    </source>
</evidence>
<organism evidence="15 16">
    <name type="scientific">Thalassotalea algicola</name>
    <dbReference type="NCBI Taxonomy" id="2716224"/>
    <lineage>
        <taxon>Bacteria</taxon>
        <taxon>Pseudomonadati</taxon>
        <taxon>Pseudomonadota</taxon>
        <taxon>Gammaproteobacteria</taxon>
        <taxon>Alteromonadales</taxon>
        <taxon>Colwelliaceae</taxon>
        <taxon>Thalassotalea</taxon>
    </lineage>
</organism>
<evidence type="ECO:0000256" key="4">
    <source>
        <dbReference type="ARBA" id="ARBA00005250"/>
    </source>
</evidence>
<dbReference type="InterPro" id="IPR058199">
    <property type="entry name" value="BlaB//VIM/IMP-1"/>
</dbReference>
<dbReference type="PANTHER" id="PTHR42951">
    <property type="entry name" value="METALLO-BETA-LACTAMASE DOMAIN-CONTAINING"/>
    <property type="match status" value="1"/>
</dbReference>
<keyword evidence="16" id="KW-1185">Reference proteome</keyword>
<dbReference type="GO" id="GO:0017001">
    <property type="term" value="P:antibiotic catabolic process"/>
    <property type="evidence" value="ECO:0007669"/>
    <property type="project" value="InterPro"/>
</dbReference>
<dbReference type="Proteomes" id="UP000568664">
    <property type="component" value="Unassembled WGS sequence"/>
</dbReference>
<dbReference type="SUPFAM" id="SSF56281">
    <property type="entry name" value="Metallo-hydrolase/oxidoreductase"/>
    <property type="match status" value="1"/>
</dbReference>
<dbReference type="NCBIfam" id="NF012229">
    <property type="entry name" value="bla_class_B_core"/>
    <property type="match status" value="1"/>
</dbReference>
<comment type="caution">
    <text evidence="15">The sequence shown here is derived from an EMBL/GenBank/DDBJ whole genome shotgun (WGS) entry which is preliminary data.</text>
</comment>
<dbReference type="InterPro" id="IPR036866">
    <property type="entry name" value="RibonucZ/Hydroxyglut_hydro"/>
</dbReference>
<keyword evidence="8 13" id="KW-0732">Signal</keyword>
<evidence type="ECO:0000256" key="10">
    <source>
        <dbReference type="ARBA" id="ARBA00022801"/>
    </source>
</evidence>
<evidence type="ECO:0000313" key="16">
    <source>
        <dbReference type="Proteomes" id="UP000568664"/>
    </source>
</evidence>
<dbReference type="InterPro" id="IPR050855">
    <property type="entry name" value="NDM-1-like"/>
</dbReference>
<keyword evidence="9" id="KW-0574">Periplasm</keyword>
<dbReference type="GO" id="GO:0008270">
    <property type="term" value="F:zinc ion binding"/>
    <property type="evidence" value="ECO:0007669"/>
    <property type="project" value="InterPro"/>
</dbReference>
<dbReference type="SMART" id="SM00849">
    <property type="entry name" value="Lactamase_B"/>
    <property type="match status" value="1"/>
</dbReference>
<keyword evidence="7" id="KW-0479">Metal-binding</keyword>
<comment type="catalytic activity">
    <reaction evidence="1">
        <text>a beta-lactam + H2O = a substituted beta-amino acid</text>
        <dbReference type="Rhea" id="RHEA:20401"/>
        <dbReference type="ChEBI" id="CHEBI:15377"/>
        <dbReference type="ChEBI" id="CHEBI:35627"/>
        <dbReference type="ChEBI" id="CHEBI:140347"/>
        <dbReference type="EC" id="3.5.2.6"/>
    </reaction>
</comment>
<accession>A0A7Y0Q8Z9</accession>
<dbReference type="Gene3D" id="3.60.15.10">
    <property type="entry name" value="Ribonuclease Z/Hydroxyacylglutathione hydrolase-like"/>
    <property type="match status" value="1"/>
</dbReference>
<keyword evidence="11" id="KW-0862">Zinc</keyword>
<evidence type="ECO:0000259" key="14">
    <source>
        <dbReference type="SMART" id="SM00849"/>
    </source>
</evidence>
<evidence type="ECO:0000256" key="13">
    <source>
        <dbReference type="SAM" id="SignalP"/>
    </source>
</evidence>
<dbReference type="RefSeq" id="WP_169076786.1">
    <property type="nucleotide sequence ID" value="NZ_JABBXH010000009.1"/>
</dbReference>
<comment type="similarity">
    <text evidence="4">Belongs to the metallo-beta-lactamase superfamily. Class-B beta-lactamase family.</text>
</comment>
<dbReference type="AlphaFoldDB" id="A0A7Y0Q8Z9"/>